<name>A0A5M6ZN79_9PROT</name>
<gene>
    <name evidence="1" type="ORF">F1654_04000</name>
</gene>
<dbReference type="RefSeq" id="WP_150022188.1">
    <property type="nucleotide sequence ID" value="NZ_VWOJ01000001.1"/>
</dbReference>
<sequence length="137" mass="14219">MMTQDRFEDLAGLYGPDIQAWPEPEQAAARAYLAAEPALAQAALNAEHELDALLDAAPAPAPDPALYDAVIASGVAARASAPRWAPMAAAAALVLGVSGGWLVSAGQMPVNGEEALYSTAFSVLAEEETDWLEEAAR</sequence>
<accession>A0A5M6ZN79</accession>
<protein>
    <submittedName>
        <fullName evidence="1">Uncharacterized protein</fullName>
    </submittedName>
</protein>
<dbReference type="AlphaFoldDB" id="A0A5M6ZN79"/>
<proteinExistence type="predicted"/>
<keyword evidence="2" id="KW-1185">Reference proteome</keyword>
<evidence type="ECO:0000313" key="2">
    <source>
        <dbReference type="Proteomes" id="UP000325122"/>
    </source>
</evidence>
<reference evidence="1 2" key="1">
    <citation type="submission" date="2019-09" db="EMBL/GenBank/DDBJ databases">
        <authorList>
            <person name="Kevbrin V."/>
            <person name="Grouzdev D.S."/>
        </authorList>
    </citation>
    <scope>NUCLEOTIDE SEQUENCE [LARGE SCALE GENOMIC DNA]</scope>
    <source>
        <strain evidence="1 2">G-192</strain>
    </source>
</reference>
<dbReference type="Proteomes" id="UP000325122">
    <property type="component" value="Unassembled WGS sequence"/>
</dbReference>
<evidence type="ECO:0000313" key="1">
    <source>
        <dbReference type="EMBL" id="KAA5805157.1"/>
    </source>
</evidence>
<dbReference type="EMBL" id="VWOJ01000001">
    <property type="protein sequence ID" value="KAA5805157.1"/>
    <property type="molecule type" value="Genomic_DNA"/>
</dbReference>
<comment type="caution">
    <text evidence="1">The sequence shown here is derived from an EMBL/GenBank/DDBJ whole genome shotgun (WGS) entry which is preliminary data.</text>
</comment>
<organism evidence="1 2">
    <name type="scientific">Alkalicaulis satelles</name>
    <dbReference type="NCBI Taxonomy" id="2609175"/>
    <lineage>
        <taxon>Bacteria</taxon>
        <taxon>Pseudomonadati</taxon>
        <taxon>Pseudomonadota</taxon>
        <taxon>Alphaproteobacteria</taxon>
        <taxon>Maricaulales</taxon>
        <taxon>Maricaulaceae</taxon>
        <taxon>Alkalicaulis</taxon>
    </lineage>
</organism>